<evidence type="ECO:0000256" key="1">
    <source>
        <dbReference type="SAM" id="Coils"/>
    </source>
</evidence>
<dbReference type="AlphaFoldDB" id="A0A087HN36"/>
<gene>
    <name evidence="4" type="ordered locus">AALP_Aa1g139700</name>
</gene>
<evidence type="ECO:0000313" key="5">
    <source>
        <dbReference type="Proteomes" id="UP000029120"/>
    </source>
</evidence>
<dbReference type="Proteomes" id="UP000029120">
    <property type="component" value="Chromosome 1"/>
</dbReference>
<feature type="domain" description="DUF1664" evidence="3">
    <location>
        <begin position="83"/>
        <end position="161"/>
    </location>
</feature>
<reference evidence="5" key="1">
    <citation type="journal article" date="2015" name="Nat. Plants">
        <title>Genome expansion of Arabis alpina linked with retrotransposition and reduced symmetric DNA methylation.</title>
        <authorList>
            <person name="Willing E.M."/>
            <person name="Rawat V."/>
            <person name="Mandakova T."/>
            <person name="Maumus F."/>
            <person name="James G.V."/>
            <person name="Nordstroem K.J."/>
            <person name="Becker C."/>
            <person name="Warthmann N."/>
            <person name="Chica C."/>
            <person name="Szarzynska B."/>
            <person name="Zytnicki M."/>
            <person name="Albani M.C."/>
            <person name="Kiefer C."/>
            <person name="Bergonzi S."/>
            <person name="Castaings L."/>
            <person name="Mateos J.L."/>
            <person name="Berns M.C."/>
            <person name="Bujdoso N."/>
            <person name="Piofczyk T."/>
            <person name="de Lorenzo L."/>
            <person name="Barrero-Sicilia C."/>
            <person name="Mateos I."/>
            <person name="Piednoel M."/>
            <person name="Hagmann J."/>
            <person name="Chen-Min-Tao R."/>
            <person name="Iglesias-Fernandez R."/>
            <person name="Schuster S.C."/>
            <person name="Alonso-Blanco C."/>
            <person name="Roudier F."/>
            <person name="Carbonero P."/>
            <person name="Paz-Ares J."/>
            <person name="Davis S.J."/>
            <person name="Pecinka A."/>
            <person name="Quesneville H."/>
            <person name="Colot V."/>
            <person name="Lysak M.A."/>
            <person name="Weigel D."/>
            <person name="Coupland G."/>
            <person name="Schneeberger K."/>
        </authorList>
    </citation>
    <scope>NUCLEOTIDE SEQUENCE [LARGE SCALE GENOMIC DNA]</scope>
    <source>
        <strain evidence="5">cv. Pajares</strain>
    </source>
</reference>
<keyword evidence="2" id="KW-0472">Membrane</keyword>
<evidence type="ECO:0000259" key="3">
    <source>
        <dbReference type="Pfam" id="PF07889"/>
    </source>
</evidence>
<feature type="transmembrane region" description="Helical" evidence="2">
    <location>
        <begin position="78"/>
        <end position="99"/>
    </location>
</feature>
<protein>
    <recommendedName>
        <fullName evidence="3">DUF1664 domain-containing protein</fullName>
    </recommendedName>
</protein>
<sequence>MVKPQAESVFHRFTFSSIGVFVVALATSLAGVFGLIVFGIGSERLSHLLSELAEGVLNSTYQFNAQMRELDSKIKEKIMTSPVGAVVLILLIGYCFILCKRWSFSGHKYATRKDVDIAVASLLSDLNNLSETMESVKCELSNKLEALDRKVEIQKLLTQVTNIRSNVAGRKA</sequence>
<accession>A0A087HN36</accession>
<keyword evidence="5" id="KW-1185">Reference proteome</keyword>
<feature type="coiled-coil region" evidence="1">
    <location>
        <begin position="119"/>
        <end position="146"/>
    </location>
</feature>
<dbReference type="EMBL" id="CM002869">
    <property type="protein sequence ID" value="KFK43538.1"/>
    <property type="molecule type" value="Genomic_DNA"/>
</dbReference>
<dbReference type="InterPro" id="IPR012458">
    <property type="entry name" value="DUF1664"/>
</dbReference>
<dbReference type="Gramene" id="KFK43538">
    <property type="protein sequence ID" value="KFK43538"/>
    <property type="gene ID" value="AALP_AA1G139700"/>
</dbReference>
<evidence type="ECO:0000256" key="2">
    <source>
        <dbReference type="SAM" id="Phobius"/>
    </source>
</evidence>
<keyword evidence="2" id="KW-0812">Transmembrane</keyword>
<proteinExistence type="predicted"/>
<name>A0A087HN36_ARAAL</name>
<evidence type="ECO:0000313" key="4">
    <source>
        <dbReference type="EMBL" id="KFK43538.1"/>
    </source>
</evidence>
<keyword evidence="2" id="KW-1133">Transmembrane helix</keyword>
<keyword evidence="1" id="KW-0175">Coiled coil</keyword>
<organism evidence="4 5">
    <name type="scientific">Arabis alpina</name>
    <name type="common">Alpine rock-cress</name>
    <dbReference type="NCBI Taxonomy" id="50452"/>
    <lineage>
        <taxon>Eukaryota</taxon>
        <taxon>Viridiplantae</taxon>
        <taxon>Streptophyta</taxon>
        <taxon>Embryophyta</taxon>
        <taxon>Tracheophyta</taxon>
        <taxon>Spermatophyta</taxon>
        <taxon>Magnoliopsida</taxon>
        <taxon>eudicotyledons</taxon>
        <taxon>Gunneridae</taxon>
        <taxon>Pentapetalae</taxon>
        <taxon>rosids</taxon>
        <taxon>malvids</taxon>
        <taxon>Brassicales</taxon>
        <taxon>Brassicaceae</taxon>
        <taxon>Arabideae</taxon>
        <taxon>Arabis</taxon>
    </lineage>
</organism>
<dbReference type="Pfam" id="PF07889">
    <property type="entry name" value="DUF1664"/>
    <property type="match status" value="1"/>
</dbReference>
<feature type="transmembrane region" description="Helical" evidence="2">
    <location>
        <begin position="12"/>
        <end position="40"/>
    </location>
</feature>